<dbReference type="Pfam" id="PF03024">
    <property type="entry name" value="Folate_rec"/>
    <property type="match status" value="1"/>
</dbReference>
<sequence length="264" mass="27964">MPKPHPCRLAAGDINSWLDDDDDDDNNNVGRVGGASTGGGGHAEAHGRPANEDDMRRSGGGGQGGVGVTGLDAADEDQFLTPRDGCAPDSSHSEPFKPRRKLSFCKEFSQFGCCDAKDAKAIKATVDELVDPKCSACHAIIAQMKCSECHPEAGKFWLERFSSVRLCAGFCRSLFALCADIPLFRDARNDDGTSAAMFINGGDIDVDTFCEPHVAPGPNCFSGTVPSGWDEECKCPNHDCLPEDLPPPPGAASEDFATINLGTI</sequence>
<dbReference type="RefSeq" id="XP_013753162.1">
    <property type="nucleotide sequence ID" value="XM_013897708.1"/>
</dbReference>
<evidence type="ECO:0000256" key="3">
    <source>
        <dbReference type="SAM" id="MobiDB-lite"/>
    </source>
</evidence>
<evidence type="ECO:0000313" key="6">
    <source>
        <dbReference type="Proteomes" id="UP000054408"/>
    </source>
</evidence>
<keyword evidence="2" id="KW-1015">Disulfide bond</keyword>
<proteinExistence type="predicted"/>
<dbReference type="Proteomes" id="UP000054408">
    <property type="component" value="Unassembled WGS sequence"/>
</dbReference>
<dbReference type="InterPro" id="IPR018143">
    <property type="entry name" value="Folate_rcpt-like"/>
</dbReference>
<dbReference type="EMBL" id="GL349497">
    <property type="protein sequence ID" value="KNC55233.1"/>
    <property type="molecule type" value="Genomic_DNA"/>
</dbReference>
<gene>
    <name evidence="5" type="ORF">AMSG_10865</name>
</gene>
<feature type="compositionally biased region" description="Gly residues" evidence="3">
    <location>
        <begin position="31"/>
        <end position="42"/>
    </location>
</feature>
<name>A0A0L0DUQ8_THETB</name>
<evidence type="ECO:0000259" key="4">
    <source>
        <dbReference type="Pfam" id="PF03024"/>
    </source>
</evidence>
<protein>
    <recommendedName>
        <fullName evidence="4">Folate receptor-like domain-containing protein</fullName>
    </recommendedName>
</protein>
<evidence type="ECO:0000313" key="5">
    <source>
        <dbReference type="EMBL" id="KNC55233.1"/>
    </source>
</evidence>
<reference evidence="5 6" key="1">
    <citation type="submission" date="2010-05" db="EMBL/GenBank/DDBJ databases">
        <title>The Genome Sequence of Thecamonas trahens ATCC 50062.</title>
        <authorList>
            <consortium name="The Broad Institute Genome Sequencing Platform"/>
            <person name="Russ C."/>
            <person name="Cuomo C."/>
            <person name="Shea T."/>
            <person name="Young S.K."/>
            <person name="Zeng Q."/>
            <person name="Koehrsen M."/>
            <person name="Haas B."/>
            <person name="Borodovsky M."/>
            <person name="Guigo R."/>
            <person name="Alvarado L."/>
            <person name="Berlin A."/>
            <person name="Bochicchio J."/>
            <person name="Borenstein D."/>
            <person name="Chapman S."/>
            <person name="Chen Z."/>
            <person name="Freedman E."/>
            <person name="Gellesch M."/>
            <person name="Goldberg J."/>
            <person name="Griggs A."/>
            <person name="Gujja S."/>
            <person name="Heilman E."/>
            <person name="Heiman D."/>
            <person name="Hepburn T."/>
            <person name="Howarth C."/>
            <person name="Jen D."/>
            <person name="Larson L."/>
            <person name="Mehta T."/>
            <person name="Park D."/>
            <person name="Pearson M."/>
            <person name="Roberts A."/>
            <person name="Saif S."/>
            <person name="Shenoy N."/>
            <person name="Sisk P."/>
            <person name="Stolte C."/>
            <person name="Sykes S."/>
            <person name="Thomson T."/>
            <person name="Walk T."/>
            <person name="White J."/>
            <person name="Yandava C."/>
            <person name="Burger G."/>
            <person name="Gray M.W."/>
            <person name="Holland P.W.H."/>
            <person name="King N."/>
            <person name="Lang F.B.F."/>
            <person name="Roger A.J."/>
            <person name="Ruiz-Trillo I."/>
            <person name="Lander E."/>
            <person name="Nusbaum C."/>
        </authorList>
    </citation>
    <scope>NUCLEOTIDE SEQUENCE [LARGE SCALE GENOMIC DNA]</scope>
    <source>
        <strain evidence="5 6">ATCC 50062</strain>
    </source>
</reference>
<keyword evidence="1" id="KW-0732">Signal</keyword>
<feature type="domain" description="Folate receptor-like" evidence="4">
    <location>
        <begin position="86"/>
        <end position="180"/>
    </location>
</feature>
<feature type="compositionally biased region" description="Gly residues" evidence="3">
    <location>
        <begin position="58"/>
        <end position="68"/>
    </location>
</feature>
<evidence type="ECO:0000256" key="2">
    <source>
        <dbReference type="ARBA" id="ARBA00023157"/>
    </source>
</evidence>
<accession>A0A0L0DUQ8</accession>
<feature type="region of interest" description="Disordered" evidence="3">
    <location>
        <begin position="1"/>
        <end position="70"/>
    </location>
</feature>
<dbReference type="GeneID" id="25568978"/>
<organism evidence="5 6">
    <name type="scientific">Thecamonas trahens ATCC 50062</name>
    <dbReference type="NCBI Taxonomy" id="461836"/>
    <lineage>
        <taxon>Eukaryota</taxon>
        <taxon>Apusozoa</taxon>
        <taxon>Apusomonadida</taxon>
        <taxon>Apusomonadidae</taxon>
        <taxon>Thecamonas</taxon>
    </lineage>
</organism>
<feature type="compositionally biased region" description="Basic and acidic residues" evidence="3">
    <location>
        <begin position="43"/>
        <end position="57"/>
    </location>
</feature>
<dbReference type="OrthoDB" id="10266706at2759"/>
<evidence type="ECO:0000256" key="1">
    <source>
        <dbReference type="ARBA" id="ARBA00022729"/>
    </source>
</evidence>
<dbReference type="AlphaFoldDB" id="A0A0L0DUQ8"/>
<keyword evidence="6" id="KW-1185">Reference proteome</keyword>